<reference evidence="2" key="1">
    <citation type="submission" date="2017-09" db="EMBL/GenBank/DDBJ databases">
        <authorList>
            <person name="Varghese N."/>
            <person name="Submissions S."/>
        </authorList>
    </citation>
    <scope>NUCLEOTIDE SEQUENCE [LARGE SCALE GENOMIC DNA]</scope>
    <source>
        <strain evidence="2">CGMCC 1.12461</strain>
    </source>
</reference>
<sequence length="151" mass="16991">MLAYDPKTVKHSTGDQAILSLVLAVSEQARLFYQRTAPLVSDTNIRRYFIELELLHQQAATFTAADNVKVTTDQNVNAICQWYRSYSAEPGNEKQSWLAELPQQLRWQLDTFKRLNRGLTQAGNAKALANLTAGLQIVTDQLCPLLLNSKI</sequence>
<dbReference type="Proteomes" id="UP000219353">
    <property type="component" value="Unassembled WGS sequence"/>
</dbReference>
<evidence type="ECO:0000313" key="2">
    <source>
        <dbReference type="Proteomes" id="UP000219353"/>
    </source>
</evidence>
<dbReference type="OrthoDB" id="5769586at2"/>
<dbReference type="AlphaFoldDB" id="A0A285J327"/>
<gene>
    <name evidence="1" type="ORF">SAMN06297280_2714</name>
</gene>
<name>A0A285J327_9GAMM</name>
<protein>
    <submittedName>
        <fullName evidence="1">Uncharacterized protein</fullName>
    </submittedName>
</protein>
<accession>A0A285J327</accession>
<evidence type="ECO:0000313" key="1">
    <source>
        <dbReference type="EMBL" id="SNY54709.1"/>
    </source>
</evidence>
<proteinExistence type="predicted"/>
<keyword evidence="2" id="KW-1185">Reference proteome</keyword>
<dbReference type="EMBL" id="OBEB01000005">
    <property type="protein sequence ID" value="SNY54709.1"/>
    <property type="molecule type" value="Genomic_DNA"/>
</dbReference>
<organism evidence="1 2">
    <name type="scientific">Arsukibacterium tuosuense</name>
    <dbReference type="NCBI Taxonomy" id="1323745"/>
    <lineage>
        <taxon>Bacteria</taxon>
        <taxon>Pseudomonadati</taxon>
        <taxon>Pseudomonadota</taxon>
        <taxon>Gammaproteobacteria</taxon>
        <taxon>Chromatiales</taxon>
        <taxon>Chromatiaceae</taxon>
        <taxon>Arsukibacterium</taxon>
    </lineage>
</organism>
<dbReference type="RefSeq" id="WP_097111920.1">
    <property type="nucleotide sequence ID" value="NZ_OBEB01000005.1"/>
</dbReference>